<feature type="compositionally biased region" description="Low complexity" evidence="1">
    <location>
        <begin position="14"/>
        <end position="23"/>
    </location>
</feature>
<organism evidence="2 4">
    <name type="scientific">Medicago truncatula</name>
    <name type="common">Barrel medic</name>
    <name type="synonym">Medicago tribuloides</name>
    <dbReference type="NCBI Taxonomy" id="3880"/>
    <lineage>
        <taxon>Eukaryota</taxon>
        <taxon>Viridiplantae</taxon>
        <taxon>Streptophyta</taxon>
        <taxon>Embryophyta</taxon>
        <taxon>Tracheophyta</taxon>
        <taxon>Spermatophyta</taxon>
        <taxon>Magnoliopsida</taxon>
        <taxon>eudicotyledons</taxon>
        <taxon>Gunneridae</taxon>
        <taxon>Pentapetalae</taxon>
        <taxon>rosids</taxon>
        <taxon>fabids</taxon>
        <taxon>Fabales</taxon>
        <taxon>Fabaceae</taxon>
        <taxon>Papilionoideae</taxon>
        <taxon>50 kb inversion clade</taxon>
        <taxon>NPAAA clade</taxon>
        <taxon>Hologalegina</taxon>
        <taxon>IRL clade</taxon>
        <taxon>Trifolieae</taxon>
        <taxon>Medicago</taxon>
    </lineage>
</organism>
<evidence type="ECO:0000313" key="2">
    <source>
        <dbReference type="EMBL" id="KEH34752.1"/>
    </source>
</evidence>
<feature type="region of interest" description="Disordered" evidence="1">
    <location>
        <begin position="128"/>
        <end position="147"/>
    </location>
</feature>
<proteinExistence type="predicted"/>
<keyword evidence="4" id="KW-1185">Reference proteome</keyword>
<name>A0A072UYW0_MEDTR</name>
<gene>
    <name evidence="2" type="ordered locus">MTR_3g068170</name>
</gene>
<sequence>MAENKCAPSPFSPNPTNESSNNNHMRIIPVEIPYGKDIIEVLTNFAQGCQADLIVFRGSGPISNITLLHPVHAASVVWVQATLFNKLEFCTEMPIDETLREIEEDDPINANGIINNIDHVAHESSNNNIVADMPDLNGSDDNSNQPN</sequence>
<dbReference type="Proteomes" id="UP000002051">
    <property type="component" value="Chromosome 3"/>
</dbReference>
<evidence type="ECO:0000313" key="4">
    <source>
        <dbReference type="Proteomes" id="UP000002051"/>
    </source>
</evidence>
<dbReference type="GO" id="GO:0005634">
    <property type="term" value="C:nucleus"/>
    <property type="evidence" value="ECO:0000318"/>
    <property type="project" value="GO_Central"/>
</dbReference>
<reference evidence="2 4" key="2">
    <citation type="journal article" date="2014" name="BMC Genomics">
        <title>An improved genome release (version Mt4.0) for the model legume Medicago truncatula.</title>
        <authorList>
            <person name="Tang H."/>
            <person name="Krishnakumar V."/>
            <person name="Bidwell S."/>
            <person name="Rosen B."/>
            <person name="Chan A."/>
            <person name="Zhou S."/>
            <person name="Gentzbittel L."/>
            <person name="Childs K.L."/>
            <person name="Yandell M."/>
            <person name="Gundlach H."/>
            <person name="Mayer K.F."/>
            <person name="Schwartz D.C."/>
            <person name="Town C.D."/>
        </authorList>
    </citation>
    <scope>GENOME REANNOTATION</scope>
    <source>
        <strain evidence="2">A17</strain>
        <strain evidence="3 4">cv. Jemalong A17</strain>
    </source>
</reference>
<dbReference type="HOGENOM" id="CLU_1770809_0_0_1"/>
<reference evidence="3" key="3">
    <citation type="submission" date="2015-04" db="UniProtKB">
        <authorList>
            <consortium name="EnsemblPlants"/>
        </authorList>
    </citation>
    <scope>IDENTIFICATION</scope>
    <source>
        <strain evidence="3">cv. Jemalong A17</strain>
    </source>
</reference>
<dbReference type="GO" id="GO:0003700">
    <property type="term" value="F:DNA-binding transcription factor activity"/>
    <property type="evidence" value="ECO:0000318"/>
    <property type="project" value="GO_Central"/>
</dbReference>
<protein>
    <submittedName>
        <fullName evidence="2 3">Uncharacterized protein</fullName>
    </submittedName>
</protein>
<evidence type="ECO:0000256" key="1">
    <source>
        <dbReference type="SAM" id="MobiDB-lite"/>
    </source>
</evidence>
<dbReference type="EnsemblPlants" id="KEH34752">
    <property type="protein sequence ID" value="KEH34752"/>
    <property type="gene ID" value="MTR_3g068170"/>
</dbReference>
<reference evidence="2 4" key="1">
    <citation type="journal article" date="2011" name="Nature">
        <title>The Medicago genome provides insight into the evolution of rhizobial symbioses.</title>
        <authorList>
            <person name="Young N.D."/>
            <person name="Debelle F."/>
            <person name="Oldroyd G.E."/>
            <person name="Geurts R."/>
            <person name="Cannon S.B."/>
            <person name="Udvardi M.K."/>
            <person name="Benedito V.A."/>
            <person name="Mayer K.F."/>
            <person name="Gouzy J."/>
            <person name="Schoof H."/>
            <person name="Van de Peer Y."/>
            <person name="Proost S."/>
            <person name="Cook D.R."/>
            <person name="Meyers B.C."/>
            <person name="Spannagl M."/>
            <person name="Cheung F."/>
            <person name="De Mita S."/>
            <person name="Krishnakumar V."/>
            <person name="Gundlach H."/>
            <person name="Zhou S."/>
            <person name="Mudge J."/>
            <person name="Bharti A.K."/>
            <person name="Murray J.D."/>
            <person name="Naoumkina M.A."/>
            <person name="Rosen B."/>
            <person name="Silverstein K.A."/>
            <person name="Tang H."/>
            <person name="Rombauts S."/>
            <person name="Zhao P.X."/>
            <person name="Zhou P."/>
            <person name="Barbe V."/>
            <person name="Bardou P."/>
            <person name="Bechner M."/>
            <person name="Bellec A."/>
            <person name="Berger A."/>
            <person name="Berges H."/>
            <person name="Bidwell S."/>
            <person name="Bisseling T."/>
            <person name="Choisne N."/>
            <person name="Couloux A."/>
            <person name="Denny R."/>
            <person name="Deshpande S."/>
            <person name="Dai X."/>
            <person name="Doyle J.J."/>
            <person name="Dudez A.M."/>
            <person name="Farmer A.D."/>
            <person name="Fouteau S."/>
            <person name="Franken C."/>
            <person name="Gibelin C."/>
            <person name="Gish J."/>
            <person name="Goldstein S."/>
            <person name="Gonzalez A.J."/>
            <person name="Green P.J."/>
            <person name="Hallab A."/>
            <person name="Hartog M."/>
            <person name="Hua A."/>
            <person name="Humphray S.J."/>
            <person name="Jeong D.H."/>
            <person name="Jing Y."/>
            <person name="Jocker A."/>
            <person name="Kenton S.M."/>
            <person name="Kim D.J."/>
            <person name="Klee K."/>
            <person name="Lai H."/>
            <person name="Lang C."/>
            <person name="Lin S."/>
            <person name="Macmil S.L."/>
            <person name="Magdelenat G."/>
            <person name="Matthews L."/>
            <person name="McCorrison J."/>
            <person name="Monaghan E.L."/>
            <person name="Mun J.H."/>
            <person name="Najar F.Z."/>
            <person name="Nicholson C."/>
            <person name="Noirot C."/>
            <person name="O'Bleness M."/>
            <person name="Paule C.R."/>
            <person name="Poulain J."/>
            <person name="Prion F."/>
            <person name="Qin B."/>
            <person name="Qu C."/>
            <person name="Retzel E.F."/>
            <person name="Riddle C."/>
            <person name="Sallet E."/>
            <person name="Samain S."/>
            <person name="Samson N."/>
            <person name="Sanders I."/>
            <person name="Saurat O."/>
            <person name="Scarpelli C."/>
            <person name="Schiex T."/>
            <person name="Segurens B."/>
            <person name="Severin A.J."/>
            <person name="Sherrier D.J."/>
            <person name="Shi R."/>
            <person name="Sims S."/>
            <person name="Singer S.R."/>
            <person name="Sinharoy S."/>
            <person name="Sterck L."/>
            <person name="Viollet A."/>
            <person name="Wang B.B."/>
            <person name="Wang K."/>
            <person name="Wang M."/>
            <person name="Wang X."/>
            <person name="Warfsmann J."/>
            <person name="Weissenbach J."/>
            <person name="White D.D."/>
            <person name="White J.D."/>
            <person name="Wiley G.B."/>
            <person name="Wincker P."/>
            <person name="Xing Y."/>
            <person name="Yang L."/>
            <person name="Yao Z."/>
            <person name="Ying F."/>
            <person name="Zhai J."/>
            <person name="Zhou L."/>
            <person name="Zuber A."/>
            <person name="Denarie J."/>
            <person name="Dixon R.A."/>
            <person name="May G.D."/>
            <person name="Schwartz D.C."/>
            <person name="Rogers J."/>
            <person name="Quetier F."/>
            <person name="Town C.D."/>
            <person name="Roe B.A."/>
        </authorList>
    </citation>
    <scope>NUCLEOTIDE SEQUENCE [LARGE SCALE GENOMIC DNA]</scope>
    <source>
        <strain evidence="2">A17</strain>
        <strain evidence="3 4">cv. Jemalong A17</strain>
    </source>
</reference>
<evidence type="ECO:0000313" key="3">
    <source>
        <dbReference type="EnsemblPlants" id="KEH34752"/>
    </source>
</evidence>
<dbReference type="AlphaFoldDB" id="A0A072UYW0"/>
<dbReference type="GO" id="GO:0003680">
    <property type="term" value="F:minor groove of adenine-thymine-rich DNA binding"/>
    <property type="evidence" value="ECO:0000318"/>
    <property type="project" value="GO_Central"/>
</dbReference>
<accession>A0A072UYW0</accession>
<dbReference type="EMBL" id="CM001219">
    <property type="protein sequence ID" value="KEH34752.1"/>
    <property type="molecule type" value="Genomic_DNA"/>
</dbReference>
<feature type="region of interest" description="Disordered" evidence="1">
    <location>
        <begin position="1"/>
        <end position="24"/>
    </location>
</feature>
<dbReference type="GO" id="GO:0010228">
    <property type="term" value="P:vegetative to reproductive phase transition of meristem"/>
    <property type="evidence" value="ECO:0000318"/>
    <property type="project" value="GO_Central"/>
</dbReference>